<name>A0A4Y7SZA0_COPMI</name>
<dbReference type="EMBL" id="QPFP01000042">
    <property type="protein sequence ID" value="TEB27193.1"/>
    <property type="molecule type" value="Genomic_DNA"/>
</dbReference>
<organism evidence="2 4">
    <name type="scientific">Coprinellus micaceus</name>
    <name type="common">Glistening ink-cap mushroom</name>
    <name type="synonym">Coprinus micaceus</name>
    <dbReference type="NCBI Taxonomy" id="71717"/>
    <lineage>
        <taxon>Eukaryota</taxon>
        <taxon>Fungi</taxon>
        <taxon>Dikarya</taxon>
        <taxon>Basidiomycota</taxon>
        <taxon>Agaricomycotina</taxon>
        <taxon>Agaricomycetes</taxon>
        <taxon>Agaricomycetidae</taxon>
        <taxon>Agaricales</taxon>
        <taxon>Agaricineae</taxon>
        <taxon>Psathyrellaceae</taxon>
        <taxon>Coprinellus</taxon>
    </lineage>
</organism>
<feature type="region of interest" description="Disordered" evidence="1">
    <location>
        <begin position="465"/>
        <end position="508"/>
    </location>
</feature>
<evidence type="ECO:0000256" key="1">
    <source>
        <dbReference type="SAM" id="MobiDB-lite"/>
    </source>
</evidence>
<dbReference type="EMBL" id="QPFP01000016">
    <property type="protein sequence ID" value="TEB32038.1"/>
    <property type="molecule type" value="Genomic_DNA"/>
</dbReference>
<dbReference type="AlphaFoldDB" id="A0A4Y7SZA0"/>
<comment type="caution">
    <text evidence="2">The sequence shown here is derived from an EMBL/GenBank/DDBJ whole genome shotgun (WGS) entry which is preliminary data.</text>
</comment>
<reference evidence="2 4" key="1">
    <citation type="journal article" date="2019" name="Nat. Ecol. Evol.">
        <title>Megaphylogeny resolves global patterns of mushroom evolution.</title>
        <authorList>
            <person name="Varga T."/>
            <person name="Krizsan K."/>
            <person name="Foldi C."/>
            <person name="Dima B."/>
            <person name="Sanchez-Garcia M."/>
            <person name="Sanchez-Ramirez S."/>
            <person name="Szollosi G.J."/>
            <person name="Szarkandi J.G."/>
            <person name="Papp V."/>
            <person name="Albert L."/>
            <person name="Andreopoulos W."/>
            <person name="Angelini C."/>
            <person name="Antonin V."/>
            <person name="Barry K.W."/>
            <person name="Bougher N.L."/>
            <person name="Buchanan P."/>
            <person name="Buyck B."/>
            <person name="Bense V."/>
            <person name="Catcheside P."/>
            <person name="Chovatia M."/>
            <person name="Cooper J."/>
            <person name="Damon W."/>
            <person name="Desjardin D."/>
            <person name="Finy P."/>
            <person name="Geml J."/>
            <person name="Haridas S."/>
            <person name="Hughes K."/>
            <person name="Justo A."/>
            <person name="Karasinski D."/>
            <person name="Kautmanova I."/>
            <person name="Kiss B."/>
            <person name="Kocsube S."/>
            <person name="Kotiranta H."/>
            <person name="LaButti K.M."/>
            <person name="Lechner B.E."/>
            <person name="Liimatainen K."/>
            <person name="Lipzen A."/>
            <person name="Lukacs Z."/>
            <person name="Mihaltcheva S."/>
            <person name="Morgado L.N."/>
            <person name="Niskanen T."/>
            <person name="Noordeloos M.E."/>
            <person name="Ohm R.A."/>
            <person name="Ortiz-Santana B."/>
            <person name="Ovrebo C."/>
            <person name="Racz N."/>
            <person name="Riley R."/>
            <person name="Savchenko A."/>
            <person name="Shiryaev A."/>
            <person name="Soop K."/>
            <person name="Spirin V."/>
            <person name="Szebenyi C."/>
            <person name="Tomsovsky M."/>
            <person name="Tulloss R.E."/>
            <person name="Uehling J."/>
            <person name="Grigoriev I.V."/>
            <person name="Vagvolgyi C."/>
            <person name="Papp T."/>
            <person name="Martin F.M."/>
            <person name="Miettinen O."/>
            <person name="Hibbett D.S."/>
            <person name="Nagy L.G."/>
        </authorList>
    </citation>
    <scope>NUCLEOTIDE SEQUENCE [LARGE SCALE GENOMIC DNA]</scope>
    <source>
        <strain evidence="2 4">FP101781</strain>
    </source>
</reference>
<dbReference type="OrthoDB" id="3268696at2759"/>
<protein>
    <submittedName>
        <fullName evidence="2">Uncharacterized protein</fullName>
    </submittedName>
</protein>
<evidence type="ECO:0000313" key="3">
    <source>
        <dbReference type="EMBL" id="TEB32038.1"/>
    </source>
</evidence>
<evidence type="ECO:0000313" key="2">
    <source>
        <dbReference type="EMBL" id="TEB27193.1"/>
    </source>
</evidence>
<sequence>MSLPEVVYSEDRLLTLSKEDSLLWDLRTAHLLPPIRSPNTIHWAREVSAAPRHAQYTHTSGYTVYFNIIQRDHTFPTRKLRPYLGSTPSSTRDNEIWQAFYPINADWTGSHFRRVLLSNLSLRAAIHGPTHDGSFQLEPSISEAWSRLENAVVRILDCLLPHLSLPYSITLPPYPSSNSYSKFFPSEDTAYEAVRRSRNAFHELAAVLSFVSSFWSKPHSTRPMHLLSRYLSHALALDFEWVATLLSFPPVCPNAGHQVLRRGVEMCIKSPWIQYLPIFIDTNLPIIVHLGLPGMHIEELQDNPLIWERYSPFLKHATQYAIQGYCCDQCDRRRQQLHHSVIAQTDPKVFVQNREVHWLEHCAALGLPPDKDLGSYDEHDSEAHRKLSKFAIYEWTGEHGHCRRNPIDPRHFLTMLRAYPLNSRYVSLLHSEIDFFKASQQLSLITPTILQPTLSLLTPPNPTAASAVTHSFHHSPNELCKSNQGCLPPTAAEPSSSSPPVSTTPNPSSWNTVLKLRLGYHHDASRHLSPPVPNPLHAKFPDDVRGIHRSLRVLGLHPEVHSLQMSREAVMSCLYAVQALHDHKSGIYDLPVQFDLSAGDLWHRLRRTFNVEEVVSTYDKVDVHSKDKKLLTVTEYKYALGSYDRPMDQQCFVLILDAFALVEVARSPLTGVLQVGTYLTQHGIAYSTAGYYPPTVNPTHCALPREGQGVILHGEAFSEARYNAYEHKRDEVLTGIAGGLALKEGGFVARMARDVVNFNNALQRPSPDASKRGRVLGRVKSGQVIIADQLTPNVLDAILGRYLRFKNSDAQESVTLWPARPNWELMWINTNAWNQEAEAWFNDQVRAWRTPVDQRKDQGRLHLKTSREWRSASRGLTQVREVWNNYQRLAESYVRRRFST</sequence>
<proteinExistence type="predicted"/>
<evidence type="ECO:0000313" key="4">
    <source>
        <dbReference type="Proteomes" id="UP000298030"/>
    </source>
</evidence>
<keyword evidence="4" id="KW-1185">Reference proteome</keyword>
<accession>A0A4Y7SZA0</accession>
<feature type="compositionally biased region" description="Low complexity" evidence="1">
    <location>
        <begin position="488"/>
        <end position="508"/>
    </location>
</feature>
<dbReference type="Proteomes" id="UP000298030">
    <property type="component" value="Unassembled WGS sequence"/>
</dbReference>
<gene>
    <name evidence="3" type="ORF">FA13DRAFT_1790890</name>
    <name evidence="2" type="ORF">FA13DRAFT_1795004</name>
</gene>